<evidence type="ECO:0000256" key="7">
    <source>
        <dbReference type="ARBA" id="ARBA00023145"/>
    </source>
</evidence>
<evidence type="ECO:0000313" key="13">
    <source>
        <dbReference type="EMBL" id="MDQ0177410.1"/>
    </source>
</evidence>
<proteinExistence type="predicted"/>
<dbReference type="PANTHER" id="PTHR10067">
    <property type="entry name" value="PHOSPHATIDYLSERINE DECARBOXYLASE"/>
    <property type="match status" value="1"/>
</dbReference>
<evidence type="ECO:0000256" key="2">
    <source>
        <dbReference type="ARBA" id="ARBA00005189"/>
    </source>
</evidence>
<dbReference type="InterPro" id="IPR003817">
    <property type="entry name" value="PS_Dcarbxylase"/>
</dbReference>
<evidence type="ECO:0000256" key="3">
    <source>
        <dbReference type="ARBA" id="ARBA00012243"/>
    </source>
</evidence>
<dbReference type="Proteomes" id="UP001223586">
    <property type="component" value="Unassembled WGS sequence"/>
</dbReference>
<evidence type="ECO:0000313" key="14">
    <source>
        <dbReference type="Proteomes" id="UP001223586"/>
    </source>
</evidence>
<comment type="pathway">
    <text evidence="2">Lipid metabolism.</text>
</comment>
<organism evidence="13 14">
    <name type="scientific">Bacillus chungangensis</name>
    <dbReference type="NCBI Taxonomy" id="587633"/>
    <lineage>
        <taxon>Bacteria</taxon>
        <taxon>Bacillati</taxon>
        <taxon>Bacillota</taxon>
        <taxon>Bacilli</taxon>
        <taxon>Bacillales</taxon>
        <taxon>Bacillaceae</taxon>
        <taxon>Bacillus</taxon>
    </lineage>
</organism>
<comment type="caution">
    <text evidence="13">The sequence shown here is derived from an EMBL/GenBank/DDBJ whole genome shotgun (WGS) entry which is preliminary data.</text>
</comment>
<keyword evidence="9 13" id="KW-0456">Lyase</keyword>
<evidence type="ECO:0000256" key="9">
    <source>
        <dbReference type="ARBA" id="ARBA00023239"/>
    </source>
</evidence>
<dbReference type="NCBIfam" id="TIGR00163">
    <property type="entry name" value="PS_decarb"/>
    <property type="match status" value="1"/>
</dbReference>
<comment type="cofactor">
    <cofactor evidence="1">
        <name>pyruvate</name>
        <dbReference type="ChEBI" id="CHEBI:15361"/>
    </cofactor>
</comment>
<gene>
    <name evidence="13" type="ORF">J2S08_003290</name>
</gene>
<keyword evidence="14" id="KW-1185">Reference proteome</keyword>
<evidence type="ECO:0000256" key="1">
    <source>
        <dbReference type="ARBA" id="ARBA00001928"/>
    </source>
</evidence>
<evidence type="ECO:0000256" key="11">
    <source>
        <dbReference type="ARBA" id="ARBA00023317"/>
    </source>
</evidence>
<keyword evidence="7" id="KW-0865">Zymogen</keyword>
<comment type="pathway">
    <text evidence="12">Phospholipid metabolism; phosphatidylethanolamine biosynthesis.</text>
</comment>
<accession>A0ABT9WW05</accession>
<dbReference type="EC" id="4.1.1.65" evidence="3"/>
<keyword evidence="5" id="KW-0210">Decarboxylase</keyword>
<dbReference type="Pfam" id="PF02666">
    <property type="entry name" value="PS_Dcarbxylase"/>
    <property type="match status" value="1"/>
</dbReference>
<sequence length="263" mass="29469">MRKFLFRSLVELTGNPIASSLLKKITSSSASRFLIKPFAKANALNTEEMARQLHEYKSLQDLFTRELKPGIRPVDPSPQSVVSPVDGVLTSFGKISEQDSFLVKGQDYKLDSILGNQEKAKQFSKGWYFIFYLSPSHYHRIHSPVNGEIEEQWSCGGKSYPVNELGMKHAPKPLSTNYRLITMLTNTNCQMAVIKVGALNVNSIHFTHNHTSINKGNEMAYFSFGSTVVLLIGSAFEPCESLKLNMSVQYGNRIGMITDTHLE</sequence>
<dbReference type="EMBL" id="JAUSTT010000022">
    <property type="protein sequence ID" value="MDQ0177410.1"/>
    <property type="molecule type" value="Genomic_DNA"/>
</dbReference>
<keyword evidence="4" id="KW-0444">Lipid biosynthesis</keyword>
<dbReference type="GO" id="GO:0004609">
    <property type="term" value="F:phosphatidylserine decarboxylase activity"/>
    <property type="evidence" value="ECO:0007669"/>
    <property type="project" value="UniProtKB-EC"/>
</dbReference>
<keyword evidence="11" id="KW-0670">Pyruvate</keyword>
<keyword evidence="6" id="KW-0443">Lipid metabolism</keyword>
<dbReference type="InterPro" id="IPR033177">
    <property type="entry name" value="PSD-B"/>
</dbReference>
<evidence type="ECO:0000256" key="5">
    <source>
        <dbReference type="ARBA" id="ARBA00022793"/>
    </source>
</evidence>
<dbReference type="NCBIfam" id="NF002853">
    <property type="entry name" value="PRK03140.1"/>
    <property type="match status" value="1"/>
</dbReference>
<dbReference type="RefSeq" id="WP_307231368.1">
    <property type="nucleotide sequence ID" value="NZ_JAUSTT010000022.1"/>
</dbReference>
<dbReference type="PANTHER" id="PTHR10067:SF6">
    <property type="entry name" value="PHOSPHATIDYLSERINE DECARBOXYLASE PROENZYME, MITOCHONDRIAL"/>
    <property type="match status" value="1"/>
</dbReference>
<keyword evidence="10" id="KW-1208">Phospholipid metabolism</keyword>
<evidence type="ECO:0000256" key="6">
    <source>
        <dbReference type="ARBA" id="ARBA00023098"/>
    </source>
</evidence>
<protein>
    <recommendedName>
        <fullName evidence="3">phosphatidylserine decarboxylase</fullName>
        <ecNumber evidence="3">4.1.1.65</ecNumber>
    </recommendedName>
</protein>
<reference evidence="13 14" key="1">
    <citation type="submission" date="2023-07" db="EMBL/GenBank/DDBJ databases">
        <title>Genomic Encyclopedia of Type Strains, Phase IV (KMG-IV): sequencing the most valuable type-strain genomes for metagenomic binning, comparative biology and taxonomic classification.</title>
        <authorList>
            <person name="Goeker M."/>
        </authorList>
    </citation>
    <scope>NUCLEOTIDE SEQUENCE [LARGE SCALE GENOMIC DNA]</scope>
    <source>
        <strain evidence="13 14">DSM 23837</strain>
    </source>
</reference>
<evidence type="ECO:0000256" key="10">
    <source>
        <dbReference type="ARBA" id="ARBA00023264"/>
    </source>
</evidence>
<name>A0ABT9WW05_9BACI</name>
<evidence type="ECO:0000256" key="12">
    <source>
        <dbReference type="ARBA" id="ARBA00024326"/>
    </source>
</evidence>
<keyword evidence="8" id="KW-0594">Phospholipid biosynthesis</keyword>
<evidence type="ECO:0000256" key="8">
    <source>
        <dbReference type="ARBA" id="ARBA00023209"/>
    </source>
</evidence>
<evidence type="ECO:0000256" key="4">
    <source>
        <dbReference type="ARBA" id="ARBA00022516"/>
    </source>
</evidence>